<sequence>MKLFLHASLVLTFVLSLSGCASLIHDSEQSLSITTYDESGSKIKGASCKLSNDFRSNTFDNQELVKVHRSYRDLQIECKKNGYTDATARVISSVNAGIYGNVVTAGIGAIFDHALGSAYTYPQQLDLVFGKELTLNKHSESARLASENASTVSLPLKPKPVAAVPTPALAVAPPANPVIASIPLANRAAGNSLSNPASSTSSKPELVAAPAAELPASRTAALYALSKWRSAWISRDPATYFGMYAKNYTSSSEWTAARQARLASAEKITLELSNIEVKLQDAKHLTISFHQDYRSPSYQDGSEKILYWEKIDGNWLIVNETLVSAPTVKLNVKHSAPSFRQQNAKL</sequence>
<dbReference type="Gene3D" id="3.10.450.50">
    <property type="match status" value="1"/>
</dbReference>
<evidence type="ECO:0000259" key="2">
    <source>
        <dbReference type="Pfam" id="PF24125"/>
    </source>
</evidence>
<dbReference type="AlphaFoldDB" id="A0A3Q9BQU5"/>
<dbReference type="SUPFAM" id="SSF54427">
    <property type="entry name" value="NTF2-like"/>
    <property type="match status" value="1"/>
</dbReference>
<proteinExistence type="predicted"/>
<dbReference type="RefSeq" id="WP_126126998.1">
    <property type="nucleotide sequence ID" value="NZ_CP034464.1"/>
</dbReference>
<reference evidence="3 4" key="1">
    <citation type="journal article" date="2011" name="Int. J. Syst. Evol. Microbiol.">
        <title>Description of Undibacterium oligocarboniphilum sp. nov., isolated from purified water, and Undibacterium pigrum strain CCUG 49012 as the type strain of Undibacterium parvum sp. nov., and emended descriptions of the genus Undibacterium and the species Undibacterium pigrum.</title>
        <authorList>
            <person name="Eder W."/>
            <person name="Wanner G."/>
            <person name="Ludwig W."/>
            <person name="Busse H.J."/>
            <person name="Ziemke-Kageler F."/>
            <person name="Lang E."/>
        </authorList>
    </citation>
    <scope>NUCLEOTIDE SEQUENCE [LARGE SCALE GENOMIC DNA]</scope>
    <source>
        <strain evidence="3 4">DSM 23061</strain>
    </source>
</reference>
<dbReference type="InterPro" id="IPR032710">
    <property type="entry name" value="NTF2-like_dom_sf"/>
</dbReference>
<evidence type="ECO:0000313" key="3">
    <source>
        <dbReference type="EMBL" id="AZP11613.1"/>
    </source>
</evidence>
<dbReference type="InterPro" id="IPR056203">
    <property type="entry name" value="Cds6_C"/>
</dbReference>
<dbReference type="EMBL" id="CP034464">
    <property type="protein sequence ID" value="AZP11613.1"/>
    <property type="molecule type" value="Genomic_DNA"/>
</dbReference>
<evidence type="ECO:0000313" key="4">
    <source>
        <dbReference type="Proteomes" id="UP000275663"/>
    </source>
</evidence>
<evidence type="ECO:0000256" key="1">
    <source>
        <dbReference type="SAM" id="SignalP"/>
    </source>
</evidence>
<keyword evidence="1" id="KW-0732">Signal</keyword>
<feature type="chain" id="PRO_5018781405" description="Cds6 C-terminal domain-containing protein" evidence="1">
    <location>
        <begin position="22"/>
        <end position="346"/>
    </location>
</feature>
<feature type="signal peptide" evidence="1">
    <location>
        <begin position="1"/>
        <end position="21"/>
    </location>
</feature>
<organism evidence="3 4">
    <name type="scientific">Undibacterium parvum</name>
    <dbReference type="NCBI Taxonomy" id="401471"/>
    <lineage>
        <taxon>Bacteria</taxon>
        <taxon>Pseudomonadati</taxon>
        <taxon>Pseudomonadota</taxon>
        <taxon>Betaproteobacteria</taxon>
        <taxon>Burkholderiales</taxon>
        <taxon>Oxalobacteraceae</taxon>
        <taxon>Undibacterium</taxon>
    </lineage>
</organism>
<keyword evidence="4" id="KW-1185">Reference proteome</keyword>
<dbReference type="KEGG" id="upv:EJN92_06125"/>
<accession>A0A3Q9BQU5</accession>
<gene>
    <name evidence="3" type="ORF">EJN92_06125</name>
</gene>
<protein>
    <recommendedName>
        <fullName evidence="2">Cds6 C-terminal domain-containing protein</fullName>
    </recommendedName>
</protein>
<dbReference type="PROSITE" id="PS51257">
    <property type="entry name" value="PROKAR_LIPOPROTEIN"/>
    <property type="match status" value="1"/>
</dbReference>
<dbReference type="OrthoDB" id="8549440at2"/>
<feature type="domain" description="Cds6 C-terminal" evidence="2">
    <location>
        <begin position="223"/>
        <end position="320"/>
    </location>
</feature>
<dbReference type="Pfam" id="PF24125">
    <property type="entry name" value="Cds6_C"/>
    <property type="match status" value="1"/>
</dbReference>
<dbReference type="Proteomes" id="UP000275663">
    <property type="component" value="Chromosome"/>
</dbReference>
<name>A0A3Q9BQU5_9BURK</name>